<dbReference type="CDD" id="cd06223">
    <property type="entry name" value="PRTases_typeI"/>
    <property type="match status" value="1"/>
</dbReference>
<accession>A0A8J3KF17</accession>
<dbReference type="InterPro" id="IPR029057">
    <property type="entry name" value="PRTase-like"/>
</dbReference>
<gene>
    <name evidence="2" type="primary">apt_1</name>
    <name evidence="2" type="ORF">Cci01nite_08120</name>
</gene>
<dbReference type="Proteomes" id="UP000659904">
    <property type="component" value="Unassembled WGS sequence"/>
</dbReference>
<dbReference type="Gene3D" id="3.40.50.2020">
    <property type="match status" value="1"/>
</dbReference>
<proteinExistence type="predicted"/>
<name>A0A8J3KF17_9ACTN</name>
<dbReference type="EMBL" id="BONH01000001">
    <property type="protein sequence ID" value="GIF95718.1"/>
    <property type="molecule type" value="Genomic_DNA"/>
</dbReference>
<comment type="caution">
    <text evidence="2">The sequence shown here is derived from an EMBL/GenBank/DDBJ whole genome shotgun (WGS) entry which is preliminary data.</text>
</comment>
<dbReference type="GO" id="GO:0016757">
    <property type="term" value="F:glycosyltransferase activity"/>
    <property type="evidence" value="ECO:0007669"/>
    <property type="project" value="UniProtKB-KW"/>
</dbReference>
<dbReference type="InterPro" id="IPR000836">
    <property type="entry name" value="PRTase_dom"/>
</dbReference>
<dbReference type="Pfam" id="PF00156">
    <property type="entry name" value="Pribosyltran"/>
    <property type="match status" value="1"/>
</dbReference>
<reference evidence="2 3" key="1">
    <citation type="submission" date="2021-01" db="EMBL/GenBank/DDBJ databases">
        <title>Whole genome shotgun sequence of Catellatospora citrea NBRC 14495.</title>
        <authorList>
            <person name="Komaki H."/>
            <person name="Tamura T."/>
        </authorList>
    </citation>
    <scope>NUCLEOTIDE SEQUENCE [LARGE SCALE GENOMIC DNA]</scope>
    <source>
        <strain evidence="2 3">NBRC 14495</strain>
    </source>
</reference>
<dbReference type="InterPro" id="IPR050118">
    <property type="entry name" value="Pur/Pyrimidine_PRTase"/>
</dbReference>
<keyword evidence="3" id="KW-1185">Reference proteome</keyword>
<dbReference type="PANTHER" id="PTHR43864">
    <property type="entry name" value="HYPOXANTHINE/GUANINE PHOSPHORIBOSYLTRANSFERASE"/>
    <property type="match status" value="1"/>
</dbReference>
<dbReference type="SUPFAM" id="SSF53271">
    <property type="entry name" value="PRTase-like"/>
    <property type="match status" value="1"/>
</dbReference>
<organism evidence="2 3">
    <name type="scientific">Catellatospora citrea</name>
    <dbReference type="NCBI Taxonomy" id="53366"/>
    <lineage>
        <taxon>Bacteria</taxon>
        <taxon>Bacillati</taxon>
        <taxon>Actinomycetota</taxon>
        <taxon>Actinomycetes</taxon>
        <taxon>Micromonosporales</taxon>
        <taxon>Micromonosporaceae</taxon>
        <taxon>Catellatospora</taxon>
    </lineage>
</organism>
<dbReference type="AlphaFoldDB" id="A0A8J3KF17"/>
<evidence type="ECO:0000313" key="2">
    <source>
        <dbReference type="EMBL" id="GIF95718.1"/>
    </source>
</evidence>
<sequence length="183" mass="20353">MRKDSSPRAFAADLRSLVSWHQRGELWFPEYFHWWRDSSTLAGIGPALADLFRAEHPTVVVGIEAHGILLGPLTALSLEVGFAIVRKGDQPDDSEDRLITRTTPPDYKHRSLNLSIRRSLLRPEDRVVLVDDWIETGSQASAVRSLVDDAGATWLGVAAAVDGATPEVRRQLTVRSLLHERAL</sequence>
<keyword evidence="2" id="KW-0328">Glycosyltransferase</keyword>
<dbReference type="RefSeq" id="WP_120316510.1">
    <property type="nucleotide sequence ID" value="NZ_BONH01000001.1"/>
</dbReference>
<protein>
    <submittedName>
        <fullName evidence="2">Adenine phosphoribosyltransferase</fullName>
    </submittedName>
</protein>
<dbReference type="PANTHER" id="PTHR43864:SF2">
    <property type="entry name" value="PUR OPERON REPRESSOR"/>
    <property type="match status" value="1"/>
</dbReference>
<feature type="domain" description="Phosphoribosyltransferase" evidence="1">
    <location>
        <begin position="43"/>
        <end position="171"/>
    </location>
</feature>
<keyword evidence="2" id="KW-0808">Transferase</keyword>
<evidence type="ECO:0000259" key="1">
    <source>
        <dbReference type="Pfam" id="PF00156"/>
    </source>
</evidence>
<evidence type="ECO:0000313" key="3">
    <source>
        <dbReference type="Proteomes" id="UP000659904"/>
    </source>
</evidence>